<dbReference type="PANTHER" id="PTHR10434">
    <property type="entry name" value="1-ACYL-SN-GLYCEROL-3-PHOSPHATE ACYLTRANSFERASE"/>
    <property type="match status" value="1"/>
</dbReference>
<evidence type="ECO:0000313" key="7">
    <source>
        <dbReference type="Proteomes" id="UP000069632"/>
    </source>
</evidence>
<accession>A0A128EEY4</accession>
<sequence>MKLLFRRILVGFLFALFGLICLVGNLVFIPIVLLNLQRFKIVENLARDMIFISWRSFILATKFFKYLKFEFDGYENLGKNSQIIIANHPSLLDVVFLISHIRRANCVVKSSLGQNLFLSLAIKAANYIPNTQNELLLEKAIKVLKNGECLVIFPEGTRTKDEIKFHKAAFYIAINSAKILTPIAINMQPKSLKKGESWHNTPKNLISYKLSVLKSIDITAFASNRANPVRVRELYKMLENLYKKENL</sequence>
<dbReference type="Proteomes" id="UP000069632">
    <property type="component" value="Unassembled WGS sequence"/>
</dbReference>
<keyword evidence="4" id="KW-0472">Membrane</keyword>
<keyword evidence="4" id="KW-1133">Transmembrane helix</keyword>
<name>A0A128EEY4_9BACT</name>
<dbReference type="PANTHER" id="PTHR10434:SF66">
    <property type="entry name" value="PHOSPHOLIPID_GLYCEROL ACYLTRANSFERASE DOMAIN-CONTAINING PROTEIN"/>
    <property type="match status" value="1"/>
</dbReference>
<dbReference type="SMART" id="SM00563">
    <property type="entry name" value="PlsC"/>
    <property type="match status" value="1"/>
</dbReference>
<dbReference type="GO" id="GO:0003841">
    <property type="term" value="F:1-acylglycerol-3-phosphate O-acyltransferase activity"/>
    <property type="evidence" value="ECO:0007669"/>
    <property type="project" value="TreeGrafter"/>
</dbReference>
<dbReference type="EMBL" id="FIZP01000003">
    <property type="protein sequence ID" value="CZE47484.1"/>
    <property type="molecule type" value="Genomic_DNA"/>
</dbReference>
<reference evidence="6 7" key="1">
    <citation type="submission" date="2016-02" db="EMBL/GenBank/DDBJ databases">
        <authorList>
            <consortium name="Pathogen Informatics"/>
        </authorList>
    </citation>
    <scope>NUCLEOTIDE SEQUENCE [LARGE SCALE GENOMIC DNA]</scope>
    <source>
        <strain evidence="6 7">RC20</strain>
    </source>
</reference>
<gene>
    <name evidence="6" type="ORF">ERS672216_00909</name>
</gene>
<dbReference type="CDD" id="cd07989">
    <property type="entry name" value="LPLAT_AGPAT-like"/>
    <property type="match status" value="1"/>
</dbReference>
<evidence type="ECO:0000256" key="4">
    <source>
        <dbReference type="SAM" id="Phobius"/>
    </source>
</evidence>
<keyword evidence="4" id="KW-0812">Transmembrane</keyword>
<keyword evidence="2 6" id="KW-0808">Transferase</keyword>
<dbReference type="Pfam" id="PF01553">
    <property type="entry name" value="Acyltransferase"/>
    <property type="match status" value="1"/>
</dbReference>
<proteinExistence type="predicted"/>
<evidence type="ECO:0000256" key="2">
    <source>
        <dbReference type="ARBA" id="ARBA00022679"/>
    </source>
</evidence>
<evidence type="ECO:0000256" key="3">
    <source>
        <dbReference type="ARBA" id="ARBA00023315"/>
    </source>
</evidence>
<comment type="pathway">
    <text evidence="1">Lipid metabolism.</text>
</comment>
<protein>
    <submittedName>
        <fullName evidence="6">1-acyl-sn-glycerol-3-phosphate acyltransferase</fullName>
    </submittedName>
</protein>
<keyword evidence="3 6" id="KW-0012">Acyltransferase</keyword>
<feature type="transmembrane region" description="Helical" evidence="4">
    <location>
        <begin position="12"/>
        <end position="34"/>
    </location>
</feature>
<keyword evidence="7" id="KW-1185">Reference proteome</keyword>
<dbReference type="RefSeq" id="WP_075495198.1">
    <property type="nucleotide sequence ID" value="NZ_CP053844.1"/>
</dbReference>
<evidence type="ECO:0000256" key="1">
    <source>
        <dbReference type="ARBA" id="ARBA00005189"/>
    </source>
</evidence>
<feature type="domain" description="Phospholipid/glycerol acyltransferase" evidence="5">
    <location>
        <begin position="82"/>
        <end position="188"/>
    </location>
</feature>
<evidence type="ECO:0000259" key="5">
    <source>
        <dbReference type="SMART" id="SM00563"/>
    </source>
</evidence>
<dbReference type="GO" id="GO:0006654">
    <property type="term" value="P:phosphatidic acid biosynthetic process"/>
    <property type="evidence" value="ECO:0007669"/>
    <property type="project" value="TreeGrafter"/>
</dbReference>
<dbReference type="SUPFAM" id="SSF69593">
    <property type="entry name" value="Glycerol-3-phosphate (1)-acyltransferase"/>
    <property type="match status" value="1"/>
</dbReference>
<dbReference type="OrthoDB" id="9812274at2"/>
<dbReference type="AlphaFoldDB" id="A0A128EEY4"/>
<organism evidence="6 7">
    <name type="scientific">Campylobacter geochelonis</name>
    <dbReference type="NCBI Taxonomy" id="1780362"/>
    <lineage>
        <taxon>Bacteria</taxon>
        <taxon>Pseudomonadati</taxon>
        <taxon>Campylobacterota</taxon>
        <taxon>Epsilonproteobacteria</taxon>
        <taxon>Campylobacterales</taxon>
        <taxon>Campylobacteraceae</taxon>
        <taxon>Campylobacter</taxon>
    </lineage>
</organism>
<dbReference type="InterPro" id="IPR002123">
    <property type="entry name" value="Plipid/glycerol_acylTrfase"/>
</dbReference>
<evidence type="ECO:0000313" key="6">
    <source>
        <dbReference type="EMBL" id="CZE47484.1"/>
    </source>
</evidence>